<feature type="domain" description="Lipopolysaccharide assembly protein A" evidence="7">
    <location>
        <begin position="62"/>
        <end position="113"/>
    </location>
</feature>
<dbReference type="AlphaFoldDB" id="A0A2T0LZ14"/>
<evidence type="ECO:0000256" key="6">
    <source>
        <dbReference type="SAM" id="Phobius"/>
    </source>
</evidence>
<dbReference type="GO" id="GO:0005886">
    <property type="term" value="C:plasma membrane"/>
    <property type="evidence" value="ECO:0007669"/>
    <property type="project" value="InterPro"/>
</dbReference>
<keyword evidence="1" id="KW-1003">Cell membrane</keyword>
<evidence type="ECO:0000256" key="3">
    <source>
        <dbReference type="ARBA" id="ARBA00022989"/>
    </source>
</evidence>
<evidence type="ECO:0000256" key="4">
    <source>
        <dbReference type="ARBA" id="ARBA00023136"/>
    </source>
</evidence>
<feature type="transmembrane region" description="Helical" evidence="6">
    <location>
        <begin position="41"/>
        <end position="61"/>
    </location>
</feature>
<accession>A0A2T0LZ14</accession>
<gene>
    <name evidence="8" type="ORF">B0I33_103396</name>
</gene>
<evidence type="ECO:0000256" key="5">
    <source>
        <dbReference type="SAM" id="MobiDB-lite"/>
    </source>
</evidence>
<keyword evidence="3 6" id="KW-1133">Transmembrane helix</keyword>
<sequence>MSTSAGDNSADSPRPEHDETTPVADERGHGRDVVSRTRTSAIWVTAIVGTVLLVFLLVFILQNQTSVTVTFLGFSGSIPLGVALLFAAVGGALLVAFLGAARVLQLRRRVRRTSGAAAR</sequence>
<proteinExistence type="predicted"/>
<feature type="compositionally biased region" description="Polar residues" evidence="5">
    <location>
        <begin position="1"/>
        <end position="11"/>
    </location>
</feature>
<feature type="transmembrane region" description="Helical" evidence="6">
    <location>
        <begin position="81"/>
        <end position="104"/>
    </location>
</feature>
<dbReference type="EMBL" id="PVNH01000003">
    <property type="protein sequence ID" value="PRX49361.1"/>
    <property type="molecule type" value="Genomic_DNA"/>
</dbReference>
<dbReference type="RefSeq" id="WP_106178027.1">
    <property type="nucleotide sequence ID" value="NZ_PVNH01000003.1"/>
</dbReference>
<organism evidence="8 9">
    <name type="scientific">Prauserella shujinwangii</name>
    <dbReference type="NCBI Taxonomy" id="1453103"/>
    <lineage>
        <taxon>Bacteria</taxon>
        <taxon>Bacillati</taxon>
        <taxon>Actinomycetota</taxon>
        <taxon>Actinomycetes</taxon>
        <taxon>Pseudonocardiales</taxon>
        <taxon>Pseudonocardiaceae</taxon>
        <taxon>Prauserella</taxon>
    </lineage>
</organism>
<keyword evidence="9" id="KW-1185">Reference proteome</keyword>
<dbReference type="Pfam" id="PF06305">
    <property type="entry name" value="LapA_dom"/>
    <property type="match status" value="1"/>
</dbReference>
<comment type="caution">
    <text evidence="8">The sequence shown here is derived from an EMBL/GenBank/DDBJ whole genome shotgun (WGS) entry which is preliminary data.</text>
</comment>
<evidence type="ECO:0000313" key="8">
    <source>
        <dbReference type="EMBL" id="PRX49361.1"/>
    </source>
</evidence>
<evidence type="ECO:0000313" key="9">
    <source>
        <dbReference type="Proteomes" id="UP000238362"/>
    </source>
</evidence>
<dbReference type="InterPro" id="IPR010445">
    <property type="entry name" value="LapA_dom"/>
</dbReference>
<evidence type="ECO:0000256" key="2">
    <source>
        <dbReference type="ARBA" id="ARBA00022692"/>
    </source>
</evidence>
<dbReference type="OrthoDB" id="4427099at2"/>
<protein>
    <submittedName>
        <fullName evidence="8">Putative integral membrane protein</fullName>
    </submittedName>
</protein>
<feature type="compositionally biased region" description="Basic and acidic residues" evidence="5">
    <location>
        <begin position="13"/>
        <end position="35"/>
    </location>
</feature>
<evidence type="ECO:0000256" key="1">
    <source>
        <dbReference type="ARBA" id="ARBA00022475"/>
    </source>
</evidence>
<keyword evidence="4 6" id="KW-0472">Membrane</keyword>
<feature type="region of interest" description="Disordered" evidence="5">
    <location>
        <begin position="1"/>
        <end position="36"/>
    </location>
</feature>
<keyword evidence="2 6" id="KW-0812">Transmembrane</keyword>
<reference evidence="8 9" key="1">
    <citation type="submission" date="2018-03" db="EMBL/GenBank/DDBJ databases">
        <title>Genomic Encyclopedia of Type Strains, Phase III (KMG-III): the genomes of soil and plant-associated and newly described type strains.</title>
        <authorList>
            <person name="Whitman W."/>
        </authorList>
    </citation>
    <scope>NUCLEOTIDE SEQUENCE [LARGE SCALE GENOMIC DNA]</scope>
    <source>
        <strain evidence="8 9">CGMCC 4.7125</strain>
    </source>
</reference>
<dbReference type="Proteomes" id="UP000238362">
    <property type="component" value="Unassembled WGS sequence"/>
</dbReference>
<name>A0A2T0LZ14_9PSEU</name>
<evidence type="ECO:0000259" key="7">
    <source>
        <dbReference type="Pfam" id="PF06305"/>
    </source>
</evidence>